<dbReference type="EMBL" id="HBFC01009906">
    <property type="protein sequence ID" value="CAD8703064.1"/>
    <property type="molecule type" value="Transcribed_RNA"/>
</dbReference>
<feature type="compositionally biased region" description="Acidic residues" evidence="6">
    <location>
        <begin position="26"/>
        <end position="61"/>
    </location>
</feature>
<evidence type="ECO:0000256" key="6">
    <source>
        <dbReference type="SAM" id="MobiDB-lite"/>
    </source>
</evidence>
<dbReference type="PANTHER" id="PTHR13218">
    <property type="entry name" value="TRANSCRIPTION INITIATION FACTOR TFIID SUBUNIT 11-RELATED"/>
    <property type="match status" value="1"/>
</dbReference>
<comment type="subcellular location">
    <subcellularLocation>
        <location evidence="1">Nucleus</location>
    </subcellularLocation>
</comment>
<dbReference type="PANTHER" id="PTHR13218:SF8">
    <property type="entry name" value="TRANSCRIPTION INITIATION FACTOR TFIID SUBUNIT 11"/>
    <property type="match status" value="1"/>
</dbReference>
<dbReference type="Gene3D" id="1.10.20.10">
    <property type="entry name" value="Histone, subunit A"/>
    <property type="match status" value="1"/>
</dbReference>
<keyword evidence="3" id="KW-0805">Transcription regulation</keyword>
<sequence>MAGKRSADDSVSLGPAKKQARTSDDQGAEDVNAEADADDKEQEGAGEEEEEEEEVVEDGDEFERRRDRELQEEMRKVDRDKMVELLKHFTPEQMNRYECYRRSSLPKPVLKRLFQTITGTILNPNGLIVLAAVGKLFVGELVEMARQVADEHGVSDLDEIKPAHVQEAHRRLEAEGKMLRERKKALFKSNRM</sequence>
<evidence type="ECO:0000313" key="8">
    <source>
        <dbReference type="EMBL" id="CAD8703064.1"/>
    </source>
</evidence>
<dbReference type="SUPFAM" id="SSF47113">
    <property type="entry name" value="Histone-fold"/>
    <property type="match status" value="1"/>
</dbReference>
<evidence type="ECO:0000256" key="2">
    <source>
        <dbReference type="ARBA" id="ARBA00009788"/>
    </source>
</evidence>
<dbReference type="Pfam" id="PF04719">
    <property type="entry name" value="TAFII28"/>
    <property type="match status" value="1"/>
</dbReference>
<evidence type="ECO:0000256" key="5">
    <source>
        <dbReference type="ARBA" id="ARBA00023242"/>
    </source>
</evidence>
<dbReference type="GO" id="GO:0016251">
    <property type="term" value="F:RNA polymerase II general transcription initiation factor activity"/>
    <property type="evidence" value="ECO:0007669"/>
    <property type="project" value="TreeGrafter"/>
</dbReference>
<dbReference type="AlphaFoldDB" id="A0A7S0SF62"/>
<comment type="similarity">
    <text evidence="2">Belongs to the TAF11 family.</text>
</comment>
<keyword evidence="5" id="KW-0539">Nucleus</keyword>
<dbReference type="GO" id="GO:0051123">
    <property type="term" value="P:RNA polymerase II preinitiation complex assembly"/>
    <property type="evidence" value="ECO:0007669"/>
    <property type="project" value="InterPro"/>
</dbReference>
<dbReference type="GO" id="GO:0046982">
    <property type="term" value="F:protein heterodimerization activity"/>
    <property type="evidence" value="ECO:0007669"/>
    <property type="project" value="InterPro"/>
</dbReference>
<reference evidence="8" key="1">
    <citation type="submission" date="2021-01" db="EMBL/GenBank/DDBJ databases">
        <authorList>
            <person name="Corre E."/>
            <person name="Pelletier E."/>
            <person name="Niang G."/>
            <person name="Scheremetjew M."/>
            <person name="Finn R."/>
            <person name="Kale V."/>
            <person name="Holt S."/>
            <person name="Cochrane G."/>
            <person name="Meng A."/>
            <person name="Brown T."/>
            <person name="Cohen L."/>
        </authorList>
    </citation>
    <scope>NUCLEOTIDE SEQUENCE</scope>
    <source>
        <strain evidence="8">SL-175</strain>
    </source>
</reference>
<dbReference type="CDD" id="cd08048">
    <property type="entry name" value="HFD_TAF11"/>
    <property type="match status" value="1"/>
</dbReference>
<gene>
    <name evidence="8" type="ORF">MANT1106_LOCUS5746</name>
</gene>
<feature type="region of interest" description="Disordered" evidence="6">
    <location>
        <begin position="1"/>
        <end position="67"/>
    </location>
</feature>
<evidence type="ECO:0000256" key="3">
    <source>
        <dbReference type="ARBA" id="ARBA00023015"/>
    </source>
</evidence>
<organism evidence="8">
    <name type="scientific">Mantoniella antarctica</name>
    <dbReference type="NCBI Taxonomy" id="81844"/>
    <lineage>
        <taxon>Eukaryota</taxon>
        <taxon>Viridiplantae</taxon>
        <taxon>Chlorophyta</taxon>
        <taxon>Mamiellophyceae</taxon>
        <taxon>Mamiellales</taxon>
        <taxon>Mamiellaceae</taxon>
        <taxon>Mantoniella</taxon>
    </lineage>
</organism>
<dbReference type="GO" id="GO:0005669">
    <property type="term" value="C:transcription factor TFIID complex"/>
    <property type="evidence" value="ECO:0007669"/>
    <property type="project" value="InterPro"/>
</dbReference>
<evidence type="ECO:0000256" key="4">
    <source>
        <dbReference type="ARBA" id="ARBA00023163"/>
    </source>
</evidence>
<evidence type="ECO:0000256" key="1">
    <source>
        <dbReference type="ARBA" id="ARBA00004123"/>
    </source>
</evidence>
<accession>A0A7S0SF62</accession>
<dbReference type="InterPro" id="IPR006809">
    <property type="entry name" value="TAFII28_dom"/>
</dbReference>
<feature type="domain" description="TAFII28-like protein" evidence="7">
    <location>
        <begin position="85"/>
        <end position="171"/>
    </location>
</feature>
<dbReference type="InterPro" id="IPR009072">
    <property type="entry name" value="Histone-fold"/>
</dbReference>
<proteinExistence type="inferred from homology"/>
<name>A0A7S0SF62_9CHLO</name>
<keyword evidence="4" id="KW-0804">Transcription</keyword>
<evidence type="ECO:0000259" key="7">
    <source>
        <dbReference type="Pfam" id="PF04719"/>
    </source>
</evidence>
<protein>
    <recommendedName>
        <fullName evidence="7">TAFII28-like protein domain-containing protein</fullName>
    </recommendedName>
</protein>
<dbReference type="InterPro" id="IPR045127">
    <property type="entry name" value="TAF11-like"/>
</dbReference>